<evidence type="ECO:0000256" key="5">
    <source>
        <dbReference type="ARBA" id="ARBA00022737"/>
    </source>
</evidence>
<dbReference type="Proteomes" id="UP000694400">
    <property type="component" value="Chromosome 18"/>
</dbReference>
<dbReference type="InterPro" id="IPR027417">
    <property type="entry name" value="P-loop_NTPase"/>
</dbReference>
<keyword evidence="7" id="KW-0067">ATP-binding</keyword>
<evidence type="ECO:0000256" key="7">
    <source>
        <dbReference type="ARBA" id="ARBA00022840"/>
    </source>
</evidence>
<feature type="transmembrane region" description="Helical" evidence="10">
    <location>
        <begin position="91"/>
        <end position="116"/>
    </location>
</feature>
<feature type="domain" description="ABC transporter" evidence="11">
    <location>
        <begin position="291"/>
        <end position="523"/>
    </location>
</feature>
<dbReference type="InterPro" id="IPR026082">
    <property type="entry name" value="ABCA"/>
</dbReference>
<reference evidence="12" key="2">
    <citation type="submission" date="2025-08" db="UniProtKB">
        <authorList>
            <consortium name="Ensembl"/>
        </authorList>
    </citation>
    <scope>IDENTIFICATION</scope>
</reference>
<dbReference type="FunFam" id="3.40.50.300:FF:000436">
    <property type="entry name" value="ATP binding cassette subfamily A member 9"/>
    <property type="match status" value="1"/>
</dbReference>
<feature type="transmembrane region" description="Helical" evidence="10">
    <location>
        <begin position="128"/>
        <end position="148"/>
    </location>
</feature>
<feature type="transmembrane region" description="Helical" evidence="10">
    <location>
        <begin position="186"/>
        <end position="207"/>
    </location>
</feature>
<feature type="transmembrane region" description="Helical" evidence="10">
    <location>
        <begin position="807"/>
        <end position="831"/>
    </location>
</feature>
<keyword evidence="5" id="KW-0677">Repeat</keyword>
<dbReference type="GO" id="GO:0005886">
    <property type="term" value="C:plasma membrane"/>
    <property type="evidence" value="ECO:0007669"/>
    <property type="project" value="UniProtKB-ARBA"/>
</dbReference>
<dbReference type="SUPFAM" id="SSF52540">
    <property type="entry name" value="P-loop containing nucleoside triphosphate hydrolases"/>
    <property type="match status" value="2"/>
</dbReference>
<keyword evidence="8 10" id="KW-1133">Transmembrane helix</keyword>
<evidence type="ECO:0000256" key="9">
    <source>
        <dbReference type="ARBA" id="ARBA00023136"/>
    </source>
</evidence>
<evidence type="ECO:0000256" key="6">
    <source>
        <dbReference type="ARBA" id="ARBA00022741"/>
    </source>
</evidence>
<dbReference type="Ensembl" id="ENSAPLT00020005580.1">
    <property type="protein sequence ID" value="ENSAPLP00020005182.1"/>
    <property type="gene ID" value="ENSAPLG00020003527.1"/>
</dbReference>
<feature type="transmembrane region" description="Helical" evidence="10">
    <location>
        <begin position="843"/>
        <end position="861"/>
    </location>
</feature>
<dbReference type="Pfam" id="PF23321">
    <property type="entry name" value="R1_ABCA1"/>
    <property type="match status" value="1"/>
</dbReference>
<reference evidence="12" key="3">
    <citation type="submission" date="2025-09" db="UniProtKB">
        <authorList>
            <consortium name="Ensembl"/>
        </authorList>
    </citation>
    <scope>IDENTIFICATION</scope>
</reference>
<accession>A0A8B9R2X2</accession>
<dbReference type="PROSITE" id="PS00211">
    <property type="entry name" value="ABC_TRANSPORTER_1"/>
    <property type="match status" value="1"/>
</dbReference>
<comment type="subcellular location">
    <subcellularLocation>
        <location evidence="1">Membrane</location>
        <topology evidence="1">Multi-pass membrane protein</topology>
    </subcellularLocation>
</comment>
<sequence length="1237" mass="138360">WYKGFLSLQSSIDAAIIEVVANHSVWEEMKSIAGVRMKSRSVIYSITLEYSYFMITIVMCFSSFMYFLSMNVVRERKKLKVLMKTMGLQDIAFWLSWSLLYAVYVLILSCLLTALVVQEAFYVSSFPAVLLLFFLYGLACIHMVFMLCSLLRTSKLAGSMGFLITFLFGCLSLAVLIENLPEPLKWFLGLFCPFAFNAGIAKVWGIISANEPSQLLESYFLFSTYIMLIFDSVLYMLLAMYFDKVLPGKYGIPHPAFFCLKPSYWMRSRRGCPEEGPHSARSPEEPPGDDVELVPAEFMGKEAIRSREEALLIMPFGQITALLGHSGAGKTTLLNVLSGLTLPSEGSATIYDYKLSEIGDREEIREMIGICPQFNVQFEVLTVKENLRTFAEIKGIKSREVEREVQTILELLDISNVQDTQAEKLSGGQKRKLSIGIAMLGSPQVLLLDEPTAGLDPLSRHQVWSLLKEQRAGRVILFSTQFMDEADILADRKAFISHGRLKCVGSSLFLKKKWGIGYHLRYLLHESCDTESVTSLVKQHIPNVIFSGHGQYELRYKLPLENVNKFPDLFRGLDSCSDRGIINYGVSMTTLEDVFLRLEEEATLGQEGTSVTANTHLLLYVVFLLPLVLQLALVAAWQSMSAWELSSARYFMPLGKRAPAETTSLLVHNSTGEGKGQGGSLSSCPVHGCSLPLRKRRERDDGCRTKGPRVFTLVSCSLKSYRFTILCHMEAVNCFPVLVNIISNALLRALNSTTHIRIWNNPRFWDYFVSFYLIYMLLLFPGFPPHFANGLLTGARAQLRVSGLFPSAYWCGQALVDVPLCWLLLFSMFGLQFAMSNKISGSIGNIFLLVRPLLVVVGSISPRNESSHQHPEEQEEEDEDVKAERAAVRNAIIAPSQEEVKLSVVLPSLSDIRLCLICLLNAVITNKCFVLISGEVLGLLGPNGAGKSTAIKMIAGETTPTAGQVLLRRREGAMCCLQDHLGHCPQEDPLWPDLTVHQHLQVYAAVKGVRKEDTAAAVNRIVNDLELQDYLKKSARKLSAGITRKLCFAMCMLGNPAVLLLDEPSTGMDPKGQKMIRAALKTKETGAILTTHYMEEAEAVCDRVAILVAGQLRCIGSIQYLKSKFGKGYLLEIKVKDPESTDLLHTEVLRIFPSAARQERFPSLLVYKVPMEDALPLSQSFSKLEEAKQNFSLEEYSFSLNTLAQVFLELSREQEKDNFDLALDGAFEWKQLQQEDS</sequence>
<feature type="transmembrane region" description="Helical" evidence="10">
    <location>
        <begin position="617"/>
        <end position="637"/>
    </location>
</feature>
<evidence type="ECO:0000256" key="4">
    <source>
        <dbReference type="ARBA" id="ARBA00022692"/>
    </source>
</evidence>
<dbReference type="GO" id="GO:0005319">
    <property type="term" value="F:lipid transporter activity"/>
    <property type="evidence" value="ECO:0007669"/>
    <property type="project" value="TreeGrafter"/>
</dbReference>
<dbReference type="CDD" id="cd03263">
    <property type="entry name" value="ABC_subfamily_A"/>
    <property type="match status" value="2"/>
</dbReference>
<evidence type="ECO:0000256" key="3">
    <source>
        <dbReference type="ARBA" id="ARBA00022448"/>
    </source>
</evidence>
<dbReference type="SMART" id="SM00382">
    <property type="entry name" value="AAA"/>
    <property type="match status" value="2"/>
</dbReference>
<comment type="similarity">
    <text evidence="2">Belongs to the ABC transporter superfamily. ABCA family.</text>
</comment>
<feature type="domain" description="ABC transporter" evidence="11">
    <location>
        <begin position="900"/>
        <end position="1134"/>
    </location>
</feature>
<dbReference type="InterPro" id="IPR013525">
    <property type="entry name" value="ABC2_TM"/>
</dbReference>
<dbReference type="InterPro" id="IPR003439">
    <property type="entry name" value="ABC_transporter-like_ATP-bd"/>
</dbReference>
<feature type="transmembrane region" description="Helical" evidence="10">
    <location>
        <begin position="764"/>
        <end position="787"/>
    </location>
</feature>
<dbReference type="Pfam" id="PF12698">
    <property type="entry name" value="ABC2_membrane_3"/>
    <property type="match status" value="1"/>
</dbReference>
<organism evidence="12 13">
    <name type="scientific">Anas platyrhynchos</name>
    <name type="common">Mallard</name>
    <name type="synonym">Anas boschas</name>
    <dbReference type="NCBI Taxonomy" id="8839"/>
    <lineage>
        <taxon>Eukaryota</taxon>
        <taxon>Metazoa</taxon>
        <taxon>Chordata</taxon>
        <taxon>Craniata</taxon>
        <taxon>Vertebrata</taxon>
        <taxon>Euteleostomi</taxon>
        <taxon>Archelosauria</taxon>
        <taxon>Archosauria</taxon>
        <taxon>Dinosauria</taxon>
        <taxon>Saurischia</taxon>
        <taxon>Theropoda</taxon>
        <taxon>Coelurosauria</taxon>
        <taxon>Aves</taxon>
        <taxon>Neognathae</taxon>
        <taxon>Galloanserae</taxon>
        <taxon>Anseriformes</taxon>
        <taxon>Anatidae</taxon>
        <taxon>Anatinae</taxon>
        <taxon>Anas</taxon>
    </lineage>
</organism>
<dbReference type="PROSITE" id="PS50893">
    <property type="entry name" value="ABC_TRANSPORTER_2"/>
    <property type="match status" value="2"/>
</dbReference>
<feature type="transmembrane region" description="Helical" evidence="10">
    <location>
        <begin position="160"/>
        <end position="180"/>
    </location>
</feature>
<protein>
    <recommendedName>
        <fullName evidence="11">ABC transporter domain-containing protein</fullName>
    </recommendedName>
</protein>
<evidence type="ECO:0000256" key="1">
    <source>
        <dbReference type="ARBA" id="ARBA00004141"/>
    </source>
</evidence>
<evidence type="ECO:0000313" key="12">
    <source>
        <dbReference type="Ensembl" id="ENSAPLP00020005182.1"/>
    </source>
</evidence>
<dbReference type="AlphaFoldDB" id="A0A8B9R2X2"/>
<dbReference type="InterPro" id="IPR017871">
    <property type="entry name" value="ABC_transporter-like_CS"/>
</dbReference>
<dbReference type="PANTHER" id="PTHR19229">
    <property type="entry name" value="ATP-BINDING CASSETTE TRANSPORTER SUBFAMILY A ABCA"/>
    <property type="match status" value="1"/>
</dbReference>
<feature type="transmembrane region" description="Helical" evidence="10">
    <location>
        <begin position="50"/>
        <end position="70"/>
    </location>
</feature>
<proteinExistence type="inferred from homology"/>
<dbReference type="InterPro" id="IPR003593">
    <property type="entry name" value="AAA+_ATPase"/>
</dbReference>
<dbReference type="PANTHER" id="PTHR19229:SF274">
    <property type="entry name" value="ABC-TYPE ORGANIC ANION TRANSPORTER ABCA8"/>
    <property type="match status" value="1"/>
</dbReference>
<dbReference type="FunFam" id="3.40.50.300:FF:000335">
    <property type="entry name" value="ATP binding cassette subfamily A member 5"/>
    <property type="match status" value="1"/>
</dbReference>
<keyword evidence="6" id="KW-0547">Nucleotide-binding</keyword>
<dbReference type="Gene3D" id="3.40.50.300">
    <property type="entry name" value="P-loop containing nucleotide triphosphate hydrolases"/>
    <property type="match status" value="2"/>
</dbReference>
<dbReference type="Pfam" id="PF00005">
    <property type="entry name" value="ABC_tran"/>
    <property type="match status" value="2"/>
</dbReference>
<evidence type="ECO:0000256" key="8">
    <source>
        <dbReference type="ARBA" id="ARBA00022989"/>
    </source>
</evidence>
<dbReference type="GO" id="GO:0016887">
    <property type="term" value="F:ATP hydrolysis activity"/>
    <property type="evidence" value="ECO:0007669"/>
    <property type="project" value="InterPro"/>
</dbReference>
<evidence type="ECO:0000313" key="13">
    <source>
        <dbReference type="Proteomes" id="UP000694400"/>
    </source>
</evidence>
<dbReference type="GO" id="GO:0005524">
    <property type="term" value="F:ATP binding"/>
    <property type="evidence" value="ECO:0007669"/>
    <property type="project" value="UniProtKB-KW"/>
</dbReference>
<keyword evidence="9 10" id="KW-0472">Membrane</keyword>
<evidence type="ECO:0000259" key="11">
    <source>
        <dbReference type="PROSITE" id="PS50893"/>
    </source>
</evidence>
<keyword evidence="4 10" id="KW-0812">Transmembrane</keyword>
<keyword evidence="3" id="KW-0813">Transport</keyword>
<reference evidence="12" key="1">
    <citation type="submission" date="2019-08" db="EMBL/GenBank/DDBJ databases">
        <title>Three high-quality genomes provides insights into domestication of ducks.</title>
        <authorList>
            <person name="Hou Z.C."/>
            <person name="Zhu F."/>
            <person name="Yin Z.T."/>
            <person name="Zhang F."/>
        </authorList>
    </citation>
    <scope>NUCLEOTIDE SEQUENCE [LARGE SCALE GENOMIC DNA]</scope>
</reference>
<dbReference type="GO" id="GO:0140359">
    <property type="term" value="F:ABC-type transporter activity"/>
    <property type="evidence" value="ECO:0007669"/>
    <property type="project" value="InterPro"/>
</dbReference>
<feature type="transmembrane region" description="Helical" evidence="10">
    <location>
        <begin position="219"/>
        <end position="242"/>
    </location>
</feature>
<evidence type="ECO:0000256" key="2">
    <source>
        <dbReference type="ARBA" id="ARBA00008869"/>
    </source>
</evidence>
<dbReference type="InterPro" id="IPR056264">
    <property type="entry name" value="R2_ABCA1-4-like"/>
</dbReference>
<evidence type="ECO:0000256" key="10">
    <source>
        <dbReference type="SAM" id="Phobius"/>
    </source>
</evidence>
<name>A0A8B9R2X2_ANAPL</name>